<keyword evidence="4" id="KW-1185">Reference proteome</keyword>
<dbReference type="Pfam" id="PF00657">
    <property type="entry name" value="Lipase_GDSL"/>
    <property type="match status" value="1"/>
</dbReference>
<dbReference type="InterPro" id="IPR036514">
    <property type="entry name" value="SGNH_hydro_sf"/>
</dbReference>
<evidence type="ECO:0000313" key="3">
    <source>
        <dbReference type="EMBL" id="OSX65302.1"/>
    </source>
</evidence>
<dbReference type="OrthoDB" id="1600564at2759"/>
<name>A0A1X6N9W7_9APHY</name>
<dbReference type="AlphaFoldDB" id="A0A1X6N9W7"/>
<dbReference type="GO" id="GO:0016788">
    <property type="term" value="F:hydrolase activity, acting on ester bonds"/>
    <property type="evidence" value="ECO:0007669"/>
    <property type="project" value="InterPro"/>
</dbReference>
<feature type="region of interest" description="Disordered" evidence="2">
    <location>
        <begin position="276"/>
        <end position="309"/>
    </location>
</feature>
<dbReference type="Proteomes" id="UP000194127">
    <property type="component" value="Unassembled WGS sequence"/>
</dbReference>
<dbReference type="PANTHER" id="PTHR45648:SF22">
    <property type="entry name" value="GDSL LIPASE_ACYLHYDROLASE FAMILY PROTEIN (AFU_ORTHOLOGUE AFUA_4G14700)"/>
    <property type="match status" value="1"/>
</dbReference>
<dbReference type="SUPFAM" id="SSF52266">
    <property type="entry name" value="SGNH hydrolase"/>
    <property type="match status" value="1"/>
</dbReference>
<dbReference type="Gene3D" id="3.40.50.1110">
    <property type="entry name" value="SGNH hydrolase"/>
    <property type="match status" value="1"/>
</dbReference>
<accession>A0A1X6N9W7</accession>
<keyword evidence="1" id="KW-0378">Hydrolase</keyword>
<dbReference type="InterPro" id="IPR051058">
    <property type="entry name" value="GDSL_Est/Lipase"/>
</dbReference>
<protein>
    <submittedName>
        <fullName evidence="3">Carbohydrate esterase family 16 protein</fullName>
    </submittedName>
</protein>
<gene>
    <name evidence="3" type="ORF">POSPLADRAFT_1133615</name>
</gene>
<evidence type="ECO:0000256" key="2">
    <source>
        <dbReference type="SAM" id="MobiDB-lite"/>
    </source>
</evidence>
<dbReference type="RefSeq" id="XP_024342096.1">
    <property type="nucleotide sequence ID" value="XM_024484372.1"/>
</dbReference>
<dbReference type="PANTHER" id="PTHR45648">
    <property type="entry name" value="GDSL LIPASE/ACYLHYDROLASE FAMILY PROTEIN (AFU_ORTHOLOGUE AFUA_4G14700)"/>
    <property type="match status" value="1"/>
</dbReference>
<proteinExistence type="predicted"/>
<evidence type="ECO:0000256" key="1">
    <source>
        <dbReference type="ARBA" id="ARBA00022801"/>
    </source>
</evidence>
<reference evidence="3 4" key="1">
    <citation type="submission" date="2017-04" db="EMBL/GenBank/DDBJ databases">
        <title>Genome Sequence of the Model Brown-Rot Fungus Postia placenta SB12.</title>
        <authorList>
            <consortium name="DOE Joint Genome Institute"/>
            <person name="Gaskell J."/>
            <person name="Kersten P."/>
            <person name="Larrondo L.F."/>
            <person name="Canessa P."/>
            <person name="Martinez D."/>
            <person name="Hibbett D."/>
            <person name="Schmoll M."/>
            <person name="Kubicek C.P."/>
            <person name="Martinez A.T."/>
            <person name="Yadav J."/>
            <person name="Master E."/>
            <person name="Magnuson J.K."/>
            <person name="James T."/>
            <person name="Yaver D."/>
            <person name="Berka R."/>
            <person name="Labutti K."/>
            <person name="Lipzen A."/>
            <person name="Aerts A."/>
            <person name="Barry K."/>
            <person name="Henrissat B."/>
            <person name="Blanchette R."/>
            <person name="Grigoriev I."/>
            <person name="Cullen D."/>
        </authorList>
    </citation>
    <scope>NUCLEOTIDE SEQUENCE [LARGE SCALE GENOMIC DNA]</scope>
    <source>
        <strain evidence="3 4">MAD-698-R-SB12</strain>
    </source>
</reference>
<dbReference type="InterPro" id="IPR001087">
    <property type="entry name" value="GDSL"/>
</dbReference>
<dbReference type="GeneID" id="36329321"/>
<evidence type="ECO:0000313" key="4">
    <source>
        <dbReference type="Proteomes" id="UP000194127"/>
    </source>
</evidence>
<dbReference type="STRING" id="670580.A0A1X6N9W7"/>
<sequence length="309" mass="34476">MSVAVQIRQHWPGLEGMRHLVIFGDSYSQVGYNSTAPHPTHDNPLGIEFPGSTYNERGQPNWVGHLITKYVSQRLLVYDYAQGGHTLKGVRTQIDREFTPHLATKPEWAPWSEADSLFVTWVGINDCAFTNNESAPELVDTLFELQDSLYAAGARNFLLIDLPPLERSPAGVRLMLVQIKRLKGARLRWVAPHQVWNASLVKATARFAKSHESATVLMFSAWDTFRSVLDRPSAFGFKQKDISKAGGGIWHDRLHPTSKMHDVIARDLKDFLAKVPAHTDSSSPKTEPFVTKPRGEEGEDASGCTCTLS</sequence>
<organism evidence="3 4">
    <name type="scientific">Postia placenta MAD-698-R-SB12</name>
    <dbReference type="NCBI Taxonomy" id="670580"/>
    <lineage>
        <taxon>Eukaryota</taxon>
        <taxon>Fungi</taxon>
        <taxon>Dikarya</taxon>
        <taxon>Basidiomycota</taxon>
        <taxon>Agaricomycotina</taxon>
        <taxon>Agaricomycetes</taxon>
        <taxon>Polyporales</taxon>
        <taxon>Adustoporiaceae</taxon>
        <taxon>Rhodonia</taxon>
    </lineage>
</organism>
<dbReference type="EMBL" id="KZ110593">
    <property type="protein sequence ID" value="OSX65302.1"/>
    <property type="molecule type" value="Genomic_DNA"/>
</dbReference>